<protein>
    <submittedName>
        <fullName evidence="2">Uncharacterized protein</fullName>
    </submittedName>
</protein>
<feature type="region of interest" description="Disordered" evidence="1">
    <location>
        <begin position="308"/>
        <end position="369"/>
    </location>
</feature>
<evidence type="ECO:0000256" key="1">
    <source>
        <dbReference type="SAM" id="MobiDB-lite"/>
    </source>
</evidence>
<evidence type="ECO:0000313" key="3">
    <source>
        <dbReference type="Proteomes" id="UP000076154"/>
    </source>
</evidence>
<name>A0A369JKH6_HYPMA</name>
<feature type="region of interest" description="Disordered" evidence="1">
    <location>
        <begin position="135"/>
        <end position="214"/>
    </location>
</feature>
<feature type="compositionally biased region" description="Pro residues" evidence="1">
    <location>
        <begin position="1"/>
        <end position="11"/>
    </location>
</feature>
<dbReference type="EMBL" id="LUEZ02000055">
    <property type="protein sequence ID" value="RDB21067.1"/>
    <property type="molecule type" value="Genomic_DNA"/>
</dbReference>
<dbReference type="OrthoDB" id="3008915at2759"/>
<gene>
    <name evidence="2" type="ORF">Hypma_011807</name>
</gene>
<feature type="compositionally biased region" description="Polar residues" evidence="1">
    <location>
        <begin position="12"/>
        <end position="28"/>
    </location>
</feature>
<organism evidence="2 3">
    <name type="scientific">Hypsizygus marmoreus</name>
    <name type="common">White beech mushroom</name>
    <name type="synonym">Agaricus marmoreus</name>
    <dbReference type="NCBI Taxonomy" id="39966"/>
    <lineage>
        <taxon>Eukaryota</taxon>
        <taxon>Fungi</taxon>
        <taxon>Dikarya</taxon>
        <taxon>Basidiomycota</taxon>
        <taxon>Agaricomycotina</taxon>
        <taxon>Agaricomycetes</taxon>
        <taxon>Agaricomycetidae</taxon>
        <taxon>Agaricales</taxon>
        <taxon>Tricholomatineae</taxon>
        <taxon>Lyophyllaceae</taxon>
        <taxon>Hypsizygus</taxon>
    </lineage>
</organism>
<comment type="caution">
    <text evidence="2">The sequence shown here is derived from an EMBL/GenBank/DDBJ whole genome shotgun (WGS) entry which is preliminary data.</text>
</comment>
<dbReference type="AlphaFoldDB" id="A0A369JKH6"/>
<dbReference type="Proteomes" id="UP000076154">
    <property type="component" value="Unassembled WGS sequence"/>
</dbReference>
<keyword evidence="3" id="KW-1185">Reference proteome</keyword>
<feature type="compositionally biased region" description="Low complexity" evidence="1">
    <location>
        <begin position="194"/>
        <end position="208"/>
    </location>
</feature>
<feature type="region of interest" description="Disordered" evidence="1">
    <location>
        <begin position="1"/>
        <end position="38"/>
    </location>
</feature>
<sequence length="595" mass="64355">MNASSPPPPPNSHTATFSGTFDSQNPHNTGPFLFYTPGTSRPAGHVPLRIADIPTAPSPSPCSPNNNTTTNLKGIECKECGTQLKSDLPYHVQAHLGSQRCLRLRRKKWEDSVRDEASEAMASLRQSLVTRPLPSVTVTGAVSTSETRQGPARRHGHGHGHGHSPHLPPIRIPSHHVPAKLSQYPGPPDPSSAPFPGSSSTPPSSPSSNESLGFHIDRFTDQGTRLWLRATKCTGTASCARTCCERCHMVPASQAFRTLDTRARAAVGETKNVPYRYLNYVQAVATMRGKAEEVTRLRTKVHNLNRRLATHNKVEPSVVQGVPVECNDPSDSESDVPEAHAGSSSLQRTEPPESTSTAAPNTQATASHNTTNSTKINCYQCGALIKPELARSHVGEHILRALIGIREPHLFEQIDPTTACGFCGRSSCFPPSISLGPKNRRTTTFTFTCPRQHPIRLKTATKSTPRRPSTNVPVLCTLCPAQSSTCTSTSTGEPGTRAFWKYAMFSHIRAVHPEKWDVEARQPCGVGKGLGRVLSVGEEEVKWIGKGVGNLNLEEMMLGVPYSGGEEKEVSGGTLKRKVSVDVEAAGSEKRTRTV</sequence>
<proteinExistence type="predicted"/>
<feature type="compositionally biased region" description="Polar residues" evidence="1">
    <location>
        <begin position="342"/>
        <end position="369"/>
    </location>
</feature>
<accession>A0A369JKH6</accession>
<reference evidence="2" key="1">
    <citation type="submission" date="2018-04" db="EMBL/GenBank/DDBJ databases">
        <title>Whole genome sequencing of Hypsizygus marmoreus.</title>
        <authorList>
            <person name="Choi I.-G."/>
            <person name="Min B."/>
            <person name="Kim J.-G."/>
            <person name="Kim S."/>
            <person name="Oh Y.-L."/>
            <person name="Kong W.-S."/>
            <person name="Park H."/>
            <person name="Jeong J."/>
            <person name="Song E.-S."/>
        </authorList>
    </citation>
    <scope>NUCLEOTIDE SEQUENCE [LARGE SCALE GENOMIC DNA]</scope>
    <source>
        <strain evidence="2">51987-8</strain>
    </source>
</reference>
<feature type="compositionally biased region" description="Polar residues" evidence="1">
    <location>
        <begin position="136"/>
        <end position="148"/>
    </location>
</feature>
<evidence type="ECO:0000313" key="2">
    <source>
        <dbReference type="EMBL" id="RDB21067.1"/>
    </source>
</evidence>
<feature type="compositionally biased region" description="Basic residues" evidence="1">
    <location>
        <begin position="151"/>
        <end position="164"/>
    </location>
</feature>
<dbReference type="InParanoid" id="A0A369JKH6"/>